<dbReference type="EMBL" id="CAJJDM010000022">
    <property type="protein sequence ID" value="CAD8056084.1"/>
    <property type="molecule type" value="Genomic_DNA"/>
</dbReference>
<protein>
    <recommendedName>
        <fullName evidence="5">GB1/RHD3-type G domain-containing protein</fullName>
    </recommendedName>
</protein>
<evidence type="ECO:0000313" key="7">
    <source>
        <dbReference type="Proteomes" id="UP000688137"/>
    </source>
</evidence>
<proteinExistence type="inferred from homology"/>
<dbReference type="FunFam" id="3.40.50.300:FF:001470">
    <property type="entry name" value="Interferon-induced guanylate-binding protein 1"/>
    <property type="match status" value="1"/>
</dbReference>
<dbReference type="OMA" id="DKSEIYT"/>
<keyword evidence="7" id="KW-1185">Reference proteome</keyword>
<accession>A0A8S1KZ49</accession>
<dbReference type="InterPro" id="IPR030386">
    <property type="entry name" value="G_GB1_RHD3_dom"/>
</dbReference>
<dbReference type="PANTHER" id="PTHR10751">
    <property type="entry name" value="GUANYLATE BINDING PROTEIN"/>
    <property type="match status" value="1"/>
</dbReference>
<keyword evidence="2" id="KW-0342">GTP-binding</keyword>
<evidence type="ECO:0000256" key="3">
    <source>
        <dbReference type="PROSITE-ProRule" id="PRU01052"/>
    </source>
</evidence>
<comment type="caution">
    <text evidence="6">The sequence shown here is derived from an EMBL/GenBank/DDBJ whole genome shotgun (WGS) entry which is preliminary data.</text>
</comment>
<name>A0A8S1KZ49_PARPR</name>
<dbReference type="InterPro" id="IPR003191">
    <property type="entry name" value="Guanylate-bd/ATL_C"/>
</dbReference>
<keyword evidence="1" id="KW-0547">Nucleotide-binding</keyword>
<gene>
    <name evidence="6" type="ORF">PPRIM_AZ9-3.1.T0240134</name>
</gene>
<feature type="domain" description="GB1/RHD3-type G" evidence="5">
    <location>
        <begin position="36"/>
        <end position="283"/>
    </location>
</feature>
<comment type="similarity">
    <text evidence="3">Belongs to the TRAFAC class dynamin-like GTPase superfamily. GB1/RHD3 GTPase family.</text>
</comment>
<evidence type="ECO:0000256" key="1">
    <source>
        <dbReference type="ARBA" id="ARBA00022741"/>
    </source>
</evidence>
<dbReference type="GO" id="GO:0003924">
    <property type="term" value="F:GTPase activity"/>
    <property type="evidence" value="ECO:0007669"/>
    <property type="project" value="InterPro"/>
</dbReference>
<evidence type="ECO:0000313" key="6">
    <source>
        <dbReference type="EMBL" id="CAD8056084.1"/>
    </source>
</evidence>
<evidence type="ECO:0000259" key="5">
    <source>
        <dbReference type="PROSITE" id="PS51715"/>
    </source>
</evidence>
<keyword evidence="4" id="KW-0175">Coiled coil</keyword>
<reference evidence="6" key="1">
    <citation type="submission" date="2021-01" db="EMBL/GenBank/DDBJ databases">
        <authorList>
            <consortium name="Genoscope - CEA"/>
            <person name="William W."/>
        </authorList>
    </citation>
    <scope>NUCLEOTIDE SEQUENCE</scope>
</reference>
<dbReference type="GO" id="GO:0005525">
    <property type="term" value="F:GTP binding"/>
    <property type="evidence" value="ECO:0007669"/>
    <property type="project" value="UniProtKB-KW"/>
</dbReference>
<dbReference type="Pfam" id="PF02263">
    <property type="entry name" value="GBP"/>
    <property type="match status" value="1"/>
</dbReference>
<evidence type="ECO:0000256" key="4">
    <source>
        <dbReference type="SAM" id="Coils"/>
    </source>
</evidence>
<sequence>MKKSFREEAMPLIFYSQETQTYQVNPEAIEIIKNIPAPIGIVGVAGMYRTGKSYLLNRMLLNRSDGFGVGPTVLPCTKGLWMWGKPLLGQTSDGESCSILVVDSEGLGAPDEDSTHDIRIFSLTILLTSCFIYNSVGSIDENALQNLSLVVNLTKNIQLKSGQQTTDLEDLSQYFPQFYWVVRDFTLQLVDRNNEQITSKDYLENALTLQKGTSDGIDQKNKIRKLLCTFFKDRDCITLVRPLTKESSLQNLENLEFDKLRPEFFEQVINLRKKILNRIRPKTMNGKTLSGQMYCDLVKSFVTAINNGAVPAIESAWTYICKNECQKAVAEAFDTYEQILKENLHNRFPISNEDLKTFNRSLKEQAFALFKKKCVGDYDEFKNELSKRIKNRFAAVKQENDREGSRMCSQFIQQEFQPIDRKLKLGEYRSFGEYEKDIKMFYNFFIENGPRVGTRNQIILEFLQRALIEGSNLFIRQYSQETEMIKNVAQETQKKLEQELKEARQDGLKDKNNLLMKLAQIESEKTEIELREQVARDNLEELKIQKDQVERDLKLESENEKNELMRQIQELKGQVLKAEEFNKDLERTTLFGNSEFEKERALLEQKITFFEKLVNEMNTKEIDYQNEIKNLRKEYSLQSKDQQSKADQSVRQLQQKLNDMQEKLNEMENELIEKETNFENDFKKFEHKERSLTKQNLELNEQIQTLTRELREYRRNEEQVQLMLKNDANNQVNEMIEKVQNLEDLIKSKDDQLKQTRSQSEKDKALMQQKMEFMEVQLDEYKKQIEENKKSHEAIMKAFENSSNESTYKIDAAKMNELREQHKRELKNIENEYENTKKRLQQQIDQLNEKNNELELKVKFETGDLIKELENLKEQLQTTEEQRNKLLEQNKTLDGQKLQILKEQELRYQKKIKQLEQAIDESDAKIAKEVNLAQAKAEESLTQLKNFYEIERERLERRICEEKEKSDKKFQAAQEEFYHKLRETEQNYEEEIENLKDDLRDQVQQYTNTIQQYDHEIALKQQTIEIFEKHIKETKEQLISLQNNNNATLEQQMNSFTTERKSLIQKIDVLSSQLNNLQKEHMALQQKKDLLENEKARKEQQFEQSRKEWQEEKKEQLERLEETKLRLQKMNDEFLEKKIEYGRETALIQQQNEFLQKKIEDLQRQIDTQQSRFDEKLKQQKNEYLIELEQKLERAQEEKTTIETKYEKNKKQLKEVEYQYNKQASTLEREKAILTEKLGHLEARKNELESKLKDETATIAMQQAQLREQIAQEKKQLQQELEKYKQLNLQLEQDKSEIYTSYERDKALWEGKFQFLEQQKEQAKQDLVDALKKFEMTLMHLQRARSNEKDEQENNLNELLLSVERKYQAQIEEANQTHQRIVQDYEDKIRRLQKEVKTHKDKILIDQHGKIGNQLLSEKKFAEMLDNEKRLQQEIENIKQDRDQKILDYQRMLEQERESLKAKITELETKYKEVESKRSTLIFEFEKERAKWNLDRDHLNNLKNELTDQLDRLRKKEELLLRDNEKLKNEQRATRRSVAAHNMTSNNIMTGNKYRNPINNVSTIGLQKLSPTHSNNTSTSSANISVLKKTNLADITNFEKVVPQTQQSFQNNKYYFYGNQQGQNDDSIIGQSDYQK</sequence>
<dbReference type="Proteomes" id="UP000688137">
    <property type="component" value="Unassembled WGS sequence"/>
</dbReference>
<evidence type="ECO:0000256" key="2">
    <source>
        <dbReference type="ARBA" id="ARBA00023134"/>
    </source>
</evidence>
<dbReference type="PROSITE" id="PS51715">
    <property type="entry name" value="G_GB1_RHD3"/>
    <property type="match status" value="1"/>
</dbReference>
<dbReference type="CDD" id="cd01851">
    <property type="entry name" value="GBP"/>
    <property type="match status" value="1"/>
</dbReference>
<feature type="coiled-coil region" evidence="4">
    <location>
        <begin position="486"/>
        <end position="1533"/>
    </location>
</feature>
<dbReference type="InterPro" id="IPR015894">
    <property type="entry name" value="Guanylate-bd_N"/>
</dbReference>
<organism evidence="6 7">
    <name type="scientific">Paramecium primaurelia</name>
    <dbReference type="NCBI Taxonomy" id="5886"/>
    <lineage>
        <taxon>Eukaryota</taxon>
        <taxon>Sar</taxon>
        <taxon>Alveolata</taxon>
        <taxon>Ciliophora</taxon>
        <taxon>Intramacronucleata</taxon>
        <taxon>Oligohymenophorea</taxon>
        <taxon>Peniculida</taxon>
        <taxon>Parameciidae</taxon>
        <taxon>Paramecium</taxon>
    </lineage>
</organism>
<dbReference type="Pfam" id="PF02841">
    <property type="entry name" value="GBP_C"/>
    <property type="match status" value="1"/>
</dbReference>